<sequence length="180" mass="20650">MDTSPLLRSSRVRLAAISDDDLPVIAPWWSDAEFARLASDDPVLPQRVDELRNWFLSTDRWRITTGIRLTDDDTLIGFLKLTVTSWPHRHGEIGLGIGEPEHRGRGYGTEAVRLGIDCAFRELNLHRLQLTVFSYNTSAIRMYERLGFTHEGTLRESLRRDGTWHDTLQFGLLARDWSSS</sequence>
<dbReference type="InterPro" id="IPR016181">
    <property type="entry name" value="Acyl_CoA_acyltransferase"/>
</dbReference>
<keyword evidence="3" id="KW-1185">Reference proteome</keyword>
<evidence type="ECO:0000259" key="1">
    <source>
        <dbReference type="PROSITE" id="PS51186"/>
    </source>
</evidence>
<dbReference type="AlphaFoldDB" id="A0A1B2HQZ7"/>
<dbReference type="CDD" id="cd04301">
    <property type="entry name" value="NAT_SF"/>
    <property type="match status" value="1"/>
</dbReference>
<evidence type="ECO:0000313" key="2">
    <source>
        <dbReference type="EMBL" id="ANZ40137.1"/>
    </source>
</evidence>
<gene>
    <name evidence="2" type="ORF">BBK82_33000</name>
</gene>
<dbReference type="RefSeq" id="WP_065918477.1">
    <property type="nucleotide sequence ID" value="NZ_CP016793.1"/>
</dbReference>
<name>A0A1B2HQZ7_9PSEU</name>
<dbReference type="EMBL" id="CP016793">
    <property type="protein sequence ID" value="ANZ40137.1"/>
    <property type="molecule type" value="Genomic_DNA"/>
</dbReference>
<feature type="domain" description="N-acetyltransferase" evidence="1">
    <location>
        <begin position="12"/>
        <end position="169"/>
    </location>
</feature>
<proteinExistence type="predicted"/>
<reference evidence="2 3" key="1">
    <citation type="submission" date="2016-07" db="EMBL/GenBank/DDBJ databases">
        <title>Complete genome sequence of the Lentzea guizhouensis DHS C013.</title>
        <authorList>
            <person name="Cao C."/>
        </authorList>
    </citation>
    <scope>NUCLEOTIDE SEQUENCE [LARGE SCALE GENOMIC DNA]</scope>
    <source>
        <strain evidence="2 3">DHS C013</strain>
    </source>
</reference>
<dbReference type="Pfam" id="PF13302">
    <property type="entry name" value="Acetyltransf_3"/>
    <property type="match status" value="1"/>
</dbReference>
<dbReference type="PROSITE" id="PS51186">
    <property type="entry name" value="GNAT"/>
    <property type="match status" value="1"/>
</dbReference>
<dbReference type="PANTHER" id="PTHR43415:SF3">
    <property type="entry name" value="GNAT-FAMILY ACETYLTRANSFERASE"/>
    <property type="match status" value="1"/>
</dbReference>
<dbReference type="OrthoDB" id="9814648at2"/>
<dbReference type="SUPFAM" id="SSF55729">
    <property type="entry name" value="Acyl-CoA N-acyltransferases (Nat)"/>
    <property type="match status" value="1"/>
</dbReference>
<dbReference type="PANTHER" id="PTHR43415">
    <property type="entry name" value="SPERMIDINE N(1)-ACETYLTRANSFERASE"/>
    <property type="match status" value="1"/>
</dbReference>
<dbReference type="InterPro" id="IPR000182">
    <property type="entry name" value="GNAT_dom"/>
</dbReference>
<accession>A0A1B2HQZ7</accession>
<dbReference type="Proteomes" id="UP000093053">
    <property type="component" value="Chromosome"/>
</dbReference>
<dbReference type="Gene3D" id="3.40.630.30">
    <property type="match status" value="1"/>
</dbReference>
<dbReference type="KEGG" id="led:BBK82_33000"/>
<dbReference type="GO" id="GO:0016747">
    <property type="term" value="F:acyltransferase activity, transferring groups other than amino-acyl groups"/>
    <property type="evidence" value="ECO:0007669"/>
    <property type="project" value="InterPro"/>
</dbReference>
<evidence type="ECO:0000313" key="3">
    <source>
        <dbReference type="Proteomes" id="UP000093053"/>
    </source>
</evidence>
<protein>
    <recommendedName>
        <fullName evidence="1">N-acetyltransferase domain-containing protein</fullName>
    </recommendedName>
</protein>
<dbReference type="STRING" id="1586287.BBK82_33000"/>
<organism evidence="2 3">
    <name type="scientific">Lentzea guizhouensis</name>
    <dbReference type="NCBI Taxonomy" id="1586287"/>
    <lineage>
        <taxon>Bacteria</taxon>
        <taxon>Bacillati</taxon>
        <taxon>Actinomycetota</taxon>
        <taxon>Actinomycetes</taxon>
        <taxon>Pseudonocardiales</taxon>
        <taxon>Pseudonocardiaceae</taxon>
        <taxon>Lentzea</taxon>
    </lineage>
</organism>